<dbReference type="InterPro" id="IPR006260">
    <property type="entry name" value="TonB/TolA_C"/>
</dbReference>
<dbReference type="GO" id="GO:0031992">
    <property type="term" value="F:energy transducer activity"/>
    <property type="evidence" value="ECO:0007669"/>
    <property type="project" value="TreeGrafter"/>
</dbReference>
<evidence type="ECO:0000259" key="11">
    <source>
        <dbReference type="PROSITE" id="PS52015"/>
    </source>
</evidence>
<dbReference type="GO" id="GO:0015031">
    <property type="term" value="P:protein transport"/>
    <property type="evidence" value="ECO:0007669"/>
    <property type="project" value="UniProtKB-KW"/>
</dbReference>
<evidence type="ECO:0000313" key="13">
    <source>
        <dbReference type="Proteomes" id="UP000297739"/>
    </source>
</evidence>
<dbReference type="RefSeq" id="WP_135495780.1">
    <property type="nucleotide sequence ID" value="NZ_SRLD01000001.1"/>
</dbReference>
<dbReference type="EMBL" id="SRLD01000001">
    <property type="protein sequence ID" value="TGE20105.1"/>
    <property type="molecule type" value="Genomic_DNA"/>
</dbReference>
<keyword evidence="9" id="KW-0472">Membrane</keyword>
<keyword evidence="8" id="KW-1133">Transmembrane helix</keyword>
<keyword evidence="4" id="KW-1003">Cell membrane</keyword>
<dbReference type="PANTHER" id="PTHR33446">
    <property type="entry name" value="PROTEIN TONB-RELATED"/>
    <property type="match status" value="1"/>
</dbReference>
<dbReference type="Gene3D" id="3.30.1150.10">
    <property type="match status" value="1"/>
</dbReference>
<dbReference type="SUPFAM" id="SSF74653">
    <property type="entry name" value="TolA/TonB C-terminal domain"/>
    <property type="match status" value="1"/>
</dbReference>
<gene>
    <name evidence="12" type="ORF">E5J99_00620</name>
</gene>
<dbReference type="InterPro" id="IPR037682">
    <property type="entry name" value="TonB_C"/>
</dbReference>
<evidence type="ECO:0000256" key="6">
    <source>
        <dbReference type="ARBA" id="ARBA00022692"/>
    </source>
</evidence>
<dbReference type="Pfam" id="PF03544">
    <property type="entry name" value="TonB_C"/>
    <property type="match status" value="1"/>
</dbReference>
<reference evidence="12 13" key="1">
    <citation type="submission" date="2019-04" db="EMBL/GenBank/DDBJ databases">
        <authorList>
            <person name="Feng G."/>
            <person name="Zhang J."/>
            <person name="Zhu H."/>
        </authorList>
    </citation>
    <scope>NUCLEOTIDE SEQUENCE [LARGE SCALE GENOMIC DNA]</scope>
    <source>
        <strain evidence="12 13">JCM 17223</strain>
    </source>
</reference>
<dbReference type="InterPro" id="IPR051045">
    <property type="entry name" value="TonB-dependent_transducer"/>
</dbReference>
<proteinExistence type="inferred from homology"/>
<evidence type="ECO:0000256" key="7">
    <source>
        <dbReference type="ARBA" id="ARBA00022927"/>
    </source>
</evidence>
<feature type="chain" id="PRO_5021277641" evidence="10">
    <location>
        <begin position="22"/>
        <end position="163"/>
    </location>
</feature>
<comment type="caution">
    <text evidence="12">The sequence shown here is derived from an EMBL/GenBank/DDBJ whole genome shotgun (WGS) entry which is preliminary data.</text>
</comment>
<keyword evidence="3" id="KW-0813">Transport</keyword>
<comment type="subcellular location">
    <subcellularLocation>
        <location evidence="1">Cell inner membrane</location>
        <topology evidence="1">Single-pass membrane protein</topology>
        <orientation evidence="1">Periplasmic side</orientation>
    </subcellularLocation>
</comment>
<keyword evidence="7" id="KW-0653">Protein transport</keyword>
<dbReference type="GO" id="GO:0098797">
    <property type="term" value="C:plasma membrane protein complex"/>
    <property type="evidence" value="ECO:0007669"/>
    <property type="project" value="TreeGrafter"/>
</dbReference>
<name>A0A4Z0PRG4_9BACT</name>
<dbReference type="PANTHER" id="PTHR33446:SF2">
    <property type="entry name" value="PROTEIN TONB"/>
    <property type="match status" value="1"/>
</dbReference>
<dbReference type="Proteomes" id="UP000297739">
    <property type="component" value="Unassembled WGS sequence"/>
</dbReference>
<dbReference type="PROSITE" id="PS52015">
    <property type="entry name" value="TONB_CTD"/>
    <property type="match status" value="1"/>
</dbReference>
<keyword evidence="13" id="KW-1185">Reference proteome</keyword>
<evidence type="ECO:0000256" key="9">
    <source>
        <dbReference type="ARBA" id="ARBA00023136"/>
    </source>
</evidence>
<dbReference type="NCBIfam" id="TIGR01352">
    <property type="entry name" value="tonB_Cterm"/>
    <property type="match status" value="1"/>
</dbReference>
<keyword evidence="5" id="KW-0997">Cell inner membrane</keyword>
<keyword evidence="10" id="KW-0732">Signal</keyword>
<evidence type="ECO:0000256" key="4">
    <source>
        <dbReference type="ARBA" id="ARBA00022475"/>
    </source>
</evidence>
<keyword evidence="6" id="KW-0812">Transmembrane</keyword>
<comment type="similarity">
    <text evidence="2">Belongs to the TonB family.</text>
</comment>
<feature type="signal peptide" evidence="10">
    <location>
        <begin position="1"/>
        <end position="21"/>
    </location>
</feature>
<sequence>MKKISFIVVLGLLAGTSTAFAQKTKVKVKTEAAAPELVAPAAEATPAPAPAPGHVGRTIPVAEYYEGGQEGLYTFIEKELKYPIMARRNRIQGTCIVSFTLNTDGTMAGIKLVKNIGGGCGEEALRVVRLLKFKKPDYAILTSLPIVFKLPTPGQAAAAAATE</sequence>
<evidence type="ECO:0000256" key="2">
    <source>
        <dbReference type="ARBA" id="ARBA00006555"/>
    </source>
</evidence>
<evidence type="ECO:0000256" key="10">
    <source>
        <dbReference type="SAM" id="SignalP"/>
    </source>
</evidence>
<evidence type="ECO:0000256" key="3">
    <source>
        <dbReference type="ARBA" id="ARBA00022448"/>
    </source>
</evidence>
<protein>
    <submittedName>
        <fullName evidence="12">Energy transducer TonB</fullName>
    </submittedName>
</protein>
<evidence type="ECO:0000256" key="5">
    <source>
        <dbReference type="ARBA" id="ARBA00022519"/>
    </source>
</evidence>
<organism evidence="12 13">
    <name type="scientific">Hymenobacter elongatus</name>
    <dbReference type="NCBI Taxonomy" id="877208"/>
    <lineage>
        <taxon>Bacteria</taxon>
        <taxon>Pseudomonadati</taxon>
        <taxon>Bacteroidota</taxon>
        <taxon>Cytophagia</taxon>
        <taxon>Cytophagales</taxon>
        <taxon>Hymenobacteraceae</taxon>
        <taxon>Hymenobacter</taxon>
    </lineage>
</organism>
<feature type="domain" description="TonB C-terminal" evidence="11">
    <location>
        <begin position="67"/>
        <end position="157"/>
    </location>
</feature>
<dbReference type="GO" id="GO:0055085">
    <property type="term" value="P:transmembrane transport"/>
    <property type="evidence" value="ECO:0007669"/>
    <property type="project" value="InterPro"/>
</dbReference>
<evidence type="ECO:0000256" key="1">
    <source>
        <dbReference type="ARBA" id="ARBA00004383"/>
    </source>
</evidence>
<dbReference type="AlphaFoldDB" id="A0A4Z0PRG4"/>
<evidence type="ECO:0000313" key="12">
    <source>
        <dbReference type="EMBL" id="TGE20105.1"/>
    </source>
</evidence>
<accession>A0A4Z0PRG4</accession>
<dbReference type="OrthoDB" id="1100720at2"/>
<evidence type="ECO:0000256" key="8">
    <source>
        <dbReference type="ARBA" id="ARBA00022989"/>
    </source>
</evidence>